<dbReference type="Proteomes" id="UP000296706">
    <property type="component" value="Chromosome"/>
</dbReference>
<dbReference type="EMBL" id="CP031310">
    <property type="protein sequence ID" value="QCC50012.1"/>
    <property type="molecule type" value="Genomic_DNA"/>
</dbReference>
<dbReference type="AlphaFoldDB" id="A0A4D6HAE3"/>
<evidence type="ECO:0008006" key="3">
    <source>
        <dbReference type="Google" id="ProtNLM"/>
    </source>
</evidence>
<keyword evidence="2" id="KW-1185">Reference proteome</keyword>
<dbReference type="STRING" id="1457250.GCA_000755225_02637"/>
<gene>
    <name evidence="1" type="ORF">DV733_01705</name>
</gene>
<organism evidence="1 2">
    <name type="scientific">Halapricum salinum</name>
    <dbReference type="NCBI Taxonomy" id="1457250"/>
    <lineage>
        <taxon>Archaea</taxon>
        <taxon>Methanobacteriati</taxon>
        <taxon>Methanobacteriota</taxon>
        <taxon>Stenosarchaea group</taxon>
        <taxon>Halobacteria</taxon>
        <taxon>Halobacteriales</taxon>
        <taxon>Haloarculaceae</taxon>
        <taxon>Halapricum</taxon>
    </lineage>
</organism>
<evidence type="ECO:0000313" key="2">
    <source>
        <dbReference type="Proteomes" id="UP000296706"/>
    </source>
</evidence>
<reference evidence="1 2" key="1">
    <citation type="journal article" date="2019" name="Nat. Commun.">
        <title>A new type of DNA phosphorothioation-based antiviral system in archaea.</title>
        <authorList>
            <person name="Xiong L."/>
            <person name="Liu S."/>
            <person name="Chen S."/>
            <person name="Xiao Y."/>
            <person name="Zhu B."/>
            <person name="Gao Y."/>
            <person name="Zhang Y."/>
            <person name="Chen B."/>
            <person name="Luo J."/>
            <person name="Deng Z."/>
            <person name="Chen X."/>
            <person name="Wang L."/>
            <person name="Chen S."/>
        </authorList>
    </citation>
    <scope>NUCLEOTIDE SEQUENCE [LARGE SCALE GENOMIC DNA]</scope>
    <source>
        <strain evidence="1 2">CBA1105</strain>
    </source>
</reference>
<sequence>MSTAGRSHEDAPAASDVAGRLQTAGFVRLVAAADADSLAAAGVLARSLDAVDTPFQISVARPWASADRTTDADLTVALGPAGVAADVALPGITESASATAFEAARELDADSAEPVLALAGSLTADAPTTSSLAEVAGLDRRPGVAIPTADVADGLAHTTLTHAPFSGDPEAAREALSGLDTDADDYGRQVASVLALAVLSTETASERAAETIGRALHPYGGGPFETVGGYADVLEATVREDSGTAVALALGHDVHDAALDAWRRHARSAHAAIDAATTGRYDGLFVARDDGDVPVETVARLFRDVRSPEPVVLALTDGRAAAAATPEADIDLQAVFETAIESLGSGTAFGTPRRAVASVDAETADVIMAVREAMQV</sequence>
<accession>A0A4D6HAE3</accession>
<dbReference type="GeneID" id="39846543"/>
<proteinExistence type="predicted"/>
<dbReference type="RefSeq" id="WP_049993456.1">
    <property type="nucleotide sequence ID" value="NZ_CP031310.1"/>
</dbReference>
<evidence type="ECO:0000313" key="1">
    <source>
        <dbReference type="EMBL" id="QCC50012.1"/>
    </source>
</evidence>
<protein>
    <recommendedName>
        <fullName evidence="3">Exonuclease RecJ</fullName>
    </recommendedName>
</protein>
<name>A0A4D6HAE3_9EURY</name>
<dbReference type="OrthoDB" id="157374at2157"/>
<dbReference type="KEGG" id="hsn:DV733_01705"/>